<sequence>MSFKHAAFLSLIFFLTGCAALLSSSLDELYGAPHPRERTVAYNQPLGENFNQKIKPILENRCTVCHGCYDAPCQLKMSSTTGIQRGASKELVYDGLRLTASSPSRLFVDHDTIEEWREAEFHPVLNERLQSVNANLEGSLIFKMLELKKQHPANTQALLPSDITVNIDRDYQCPKIEEFDSFAQKHANWGMPYGLPPLSSQEHNAIISWLANGAPLPDEPPLPSELHIKIHQWEQFFNQTPLKNQLVSRYIYEHLFLGALYFDEVSSEHFFKLVRSTTPPGKPIKIIASRRPYDSPNTDEFYYRLQHSVSTRLDKTHMPYALNEKRLNDWEKWFLNDSYQVTSLPSYDPMVAGNPFIAFEQIPPQSRYRFMLEEAEFTIMGFIKGPVCRGQVALNVIRDRFWVYFMSPDLVDPEAASKFLASQGAHLRLPTETGSTLRPISNWVKYSSLHKNYLKAQYEANKRFVEKNHISLDEKIIWDGDGKNPNAALTVFRHFDSASVVKGLVGTKPKTAWIINYPILERIHYLLVAGFDVYGNVGHQLITRLYMDFLRMESEMNFLSLLPAQNQEAQWAEWYRGADSASRNFVNEGSRNYFKPTDITYKTDTPLNELYDRLQQHLAPVIDTSHYPEKAKLTADIKHNLQLLGNVSGLAAAQLPQAVILFLEDDQGQVQLFSVLHNNAHTNITSLLKESSNRIPEEDSVTVAKGLISSYPGAFWYTTHNQLPLLVRDAQAIKNDRDYELFMSRHGIRRTNPNFWAYSDQLHKLNRQTNPITAGLYDLSRLENR</sequence>
<comment type="caution">
    <text evidence="2">The sequence shown here is derived from an EMBL/GenBank/DDBJ whole genome shotgun (WGS) entry which is preliminary data.</text>
</comment>
<proteinExistence type="predicted"/>
<feature type="chain" id="PRO_5039724998" evidence="1">
    <location>
        <begin position="20"/>
        <end position="785"/>
    </location>
</feature>
<keyword evidence="2" id="KW-0413">Isomerase</keyword>
<evidence type="ECO:0000313" key="2">
    <source>
        <dbReference type="EMBL" id="NHO65231.1"/>
    </source>
</evidence>
<name>A0A9E5JVB4_9GAMM</name>
<dbReference type="GO" id="GO:0016853">
    <property type="term" value="F:isomerase activity"/>
    <property type="evidence" value="ECO:0007669"/>
    <property type="project" value="UniProtKB-KW"/>
</dbReference>
<evidence type="ECO:0000256" key="1">
    <source>
        <dbReference type="SAM" id="SignalP"/>
    </source>
</evidence>
<keyword evidence="3" id="KW-1185">Reference proteome</keyword>
<accession>A0A9E5JVB4</accession>
<dbReference type="InterPro" id="IPR010706">
    <property type="entry name" value="Fatty_acid_cis-trans_isomerase"/>
</dbReference>
<dbReference type="Pfam" id="PF06934">
    <property type="entry name" value="CTI"/>
    <property type="match status" value="1"/>
</dbReference>
<evidence type="ECO:0000313" key="3">
    <source>
        <dbReference type="Proteomes" id="UP000787472"/>
    </source>
</evidence>
<feature type="signal peptide" evidence="1">
    <location>
        <begin position="1"/>
        <end position="19"/>
    </location>
</feature>
<dbReference type="EMBL" id="JAAONZ010000004">
    <property type="protein sequence ID" value="NHO65231.1"/>
    <property type="molecule type" value="Genomic_DNA"/>
</dbReference>
<reference evidence="2" key="1">
    <citation type="submission" date="2020-03" db="EMBL/GenBank/DDBJ databases">
        <authorList>
            <person name="Guo F."/>
        </authorList>
    </citation>
    <scope>NUCLEOTIDE SEQUENCE</scope>
    <source>
        <strain evidence="2">JCM 30134</strain>
    </source>
</reference>
<protein>
    <submittedName>
        <fullName evidence="2">Fatty acid cis/trans isomerase</fullName>
    </submittedName>
</protein>
<dbReference type="PROSITE" id="PS51257">
    <property type="entry name" value="PROKAR_LIPOPROTEIN"/>
    <property type="match status" value="1"/>
</dbReference>
<dbReference type="AlphaFoldDB" id="A0A9E5JVB4"/>
<gene>
    <name evidence="2" type="ORF">G8770_06715</name>
</gene>
<organism evidence="2 3">
    <name type="scientific">Pseudomaricurvus hydrocarbonicus</name>
    <dbReference type="NCBI Taxonomy" id="1470433"/>
    <lineage>
        <taxon>Bacteria</taxon>
        <taxon>Pseudomonadati</taxon>
        <taxon>Pseudomonadota</taxon>
        <taxon>Gammaproteobacteria</taxon>
        <taxon>Cellvibrionales</taxon>
        <taxon>Cellvibrionaceae</taxon>
        <taxon>Pseudomaricurvus</taxon>
    </lineage>
</organism>
<keyword evidence="1" id="KW-0732">Signal</keyword>
<dbReference type="Proteomes" id="UP000787472">
    <property type="component" value="Unassembled WGS sequence"/>
</dbReference>
<dbReference type="RefSeq" id="WP_167183724.1">
    <property type="nucleotide sequence ID" value="NZ_JAAONZ010000004.1"/>
</dbReference>